<accession>A0A9D7XBU2</accession>
<sequence>MINFDIPESIDHEAFISDLHKLRRGEVVSRAEYTFNNDQSRAKLLQIPPAKIYIIEGLFILYHQDTRDLLDLSILIHAKDNLKIIRRINRDKEERNYPIEDVLYLSINIMLLLHMIDTLILILMNWI</sequence>
<dbReference type="GO" id="GO:0005524">
    <property type="term" value="F:ATP binding"/>
    <property type="evidence" value="ECO:0007669"/>
    <property type="project" value="InterPro"/>
</dbReference>
<keyword evidence="1" id="KW-0472">Membrane</keyword>
<comment type="caution">
    <text evidence="3">The sequence shown here is derived from an EMBL/GenBank/DDBJ whole genome shotgun (WGS) entry which is preliminary data.</text>
</comment>
<dbReference type="AlphaFoldDB" id="A0A9D7XBU2"/>
<dbReference type="Pfam" id="PF00485">
    <property type="entry name" value="PRK"/>
    <property type="match status" value="1"/>
</dbReference>
<evidence type="ECO:0000259" key="2">
    <source>
        <dbReference type="Pfam" id="PF00485"/>
    </source>
</evidence>
<evidence type="ECO:0000256" key="1">
    <source>
        <dbReference type="SAM" id="Phobius"/>
    </source>
</evidence>
<dbReference type="GO" id="GO:0016301">
    <property type="term" value="F:kinase activity"/>
    <property type="evidence" value="ECO:0007669"/>
    <property type="project" value="InterPro"/>
</dbReference>
<dbReference type="InterPro" id="IPR027417">
    <property type="entry name" value="P-loop_NTPase"/>
</dbReference>
<evidence type="ECO:0000313" key="3">
    <source>
        <dbReference type="EMBL" id="MBK9715989.1"/>
    </source>
</evidence>
<gene>
    <name evidence="3" type="ORF">IPO85_00390</name>
</gene>
<dbReference type="Proteomes" id="UP000808349">
    <property type="component" value="Unassembled WGS sequence"/>
</dbReference>
<keyword evidence="1" id="KW-0812">Transmembrane</keyword>
<feature type="domain" description="Phosphoribulokinase/uridine kinase" evidence="2">
    <location>
        <begin position="2"/>
        <end position="103"/>
    </location>
</feature>
<evidence type="ECO:0000313" key="4">
    <source>
        <dbReference type="Proteomes" id="UP000808349"/>
    </source>
</evidence>
<proteinExistence type="predicted"/>
<reference evidence="3 4" key="1">
    <citation type="submission" date="2020-10" db="EMBL/GenBank/DDBJ databases">
        <title>Connecting structure to function with the recovery of over 1000 high-quality activated sludge metagenome-assembled genomes encoding full-length rRNA genes using long-read sequencing.</title>
        <authorList>
            <person name="Singleton C.M."/>
            <person name="Petriglieri F."/>
            <person name="Kristensen J.M."/>
            <person name="Kirkegaard R.H."/>
            <person name="Michaelsen T.Y."/>
            <person name="Andersen M.H."/>
            <person name="Karst S.M."/>
            <person name="Dueholm M.S."/>
            <person name="Nielsen P.H."/>
            <person name="Albertsen M."/>
        </authorList>
    </citation>
    <scope>NUCLEOTIDE SEQUENCE [LARGE SCALE GENOMIC DNA]</scope>
    <source>
        <strain evidence="3">Ribe_18-Q3-R11-54_BAT3C.373</strain>
    </source>
</reference>
<dbReference type="SUPFAM" id="SSF52540">
    <property type="entry name" value="P-loop containing nucleoside triphosphate hydrolases"/>
    <property type="match status" value="1"/>
</dbReference>
<keyword evidence="1" id="KW-1133">Transmembrane helix</keyword>
<protein>
    <recommendedName>
        <fullName evidence="2">Phosphoribulokinase/uridine kinase domain-containing protein</fullName>
    </recommendedName>
</protein>
<dbReference type="InterPro" id="IPR006083">
    <property type="entry name" value="PRK/URK"/>
</dbReference>
<dbReference type="EMBL" id="JADKFW010000003">
    <property type="protein sequence ID" value="MBK9715989.1"/>
    <property type="molecule type" value="Genomic_DNA"/>
</dbReference>
<organism evidence="3 4">
    <name type="scientific">Candidatus Defluviibacterium haderslevense</name>
    <dbReference type="NCBI Taxonomy" id="2981993"/>
    <lineage>
        <taxon>Bacteria</taxon>
        <taxon>Pseudomonadati</taxon>
        <taxon>Bacteroidota</taxon>
        <taxon>Saprospiria</taxon>
        <taxon>Saprospirales</taxon>
        <taxon>Saprospiraceae</taxon>
        <taxon>Candidatus Defluviibacterium</taxon>
    </lineage>
</organism>
<dbReference type="Gene3D" id="3.40.50.300">
    <property type="entry name" value="P-loop containing nucleotide triphosphate hydrolases"/>
    <property type="match status" value="1"/>
</dbReference>
<name>A0A9D7XBU2_9BACT</name>
<feature type="transmembrane region" description="Helical" evidence="1">
    <location>
        <begin position="102"/>
        <end position="124"/>
    </location>
</feature>